<proteinExistence type="inferred from homology"/>
<comment type="function">
    <text evidence="1">Involved in the import of queuosine (Q) precursors, required for Q precursor salvage.</text>
</comment>
<dbReference type="EMBL" id="CP034438">
    <property type="protein sequence ID" value="AZN30355.1"/>
    <property type="molecule type" value="Genomic_DNA"/>
</dbReference>
<dbReference type="HAMAP" id="MF_02088">
    <property type="entry name" value="Q_prec_transport"/>
    <property type="match status" value="1"/>
</dbReference>
<dbReference type="GO" id="GO:0005886">
    <property type="term" value="C:plasma membrane"/>
    <property type="evidence" value="ECO:0007669"/>
    <property type="project" value="UniProtKB-SubCell"/>
</dbReference>
<feature type="transmembrane region" description="Helical" evidence="1">
    <location>
        <begin position="114"/>
        <end position="138"/>
    </location>
</feature>
<keyword evidence="1" id="KW-1133">Transmembrane helix</keyword>
<dbReference type="OrthoDB" id="9805479at2"/>
<name>A0A3S8ZA56_9ACTO</name>
<keyword evidence="1" id="KW-0812">Transmembrane</keyword>
<comment type="similarity">
    <text evidence="1">Belongs to the vitamin uptake transporter (VUT/ECF) (TC 2.A.88) family. Q precursor transporter subfamily.</text>
</comment>
<dbReference type="Proteomes" id="UP000270021">
    <property type="component" value="Chromosome"/>
</dbReference>
<keyword evidence="1" id="KW-1003">Cell membrane</keyword>
<dbReference type="PANTHER" id="PTHR34300:SF2">
    <property type="entry name" value="QUEUOSINE PRECURSOR TRANSPORTER-RELATED"/>
    <property type="match status" value="1"/>
</dbReference>
<dbReference type="RefSeq" id="WP_126041024.1">
    <property type="nucleotide sequence ID" value="NZ_CP034438.1"/>
</dbReference>
<protein>
    <recommendedName>
        <fullName evidence="1">Probable queuosine precursor transporter</fullName>
        <shortName evidence="1">Q precursor transporter</shortName>
    </recommendedName>
</protein>
<dbReference type="GO" id="GO:0022857">
    <property type="term" value="F:transmembrane transporter activity"/>
    <property type="evidence" value="ECO:0007669"/>
    <property type="project" value="UniProtKB-UniRule"/>
</dbReference>
<evidence type="ECO:0000313" key="3">
    <source>
        <dbReference type="Proteomes" id="UP000270021"/>
    </source>
</evidence>
<feature type="transmembrane region" description="Helical" evidence="1">
    <location>
        <begin position="41"/>
        <end position="63"/>
    </location>
</feature>
<keyword evidence="1" id="KW-0813">Transport</keyword>
<reference evidence="2 3" key="1">
    <citation type="submission" date="2018-12" db="EMBL/GenBank/DDBJ databases">
        <title>Complete genome sequence of Flaviflexus salsibiostraticola KCTC 33148.</title>
        <authorList>
            <person name="Bae J.-W."/>
        </authorList>
    </citation>
    <scope>NUCLEOTIDE SEQUENCE [LARGE SCALE GENOMIC DNA]</scope>
    <source>
        <strain evidence="2 3">KCTC 33148</strain>
    </source>
</reference>
<evidence type="ECO:0000256" key="1">
    <source>
        <dbReference type="HAMAP-Rule" id="MF_02088"/>
    </source>
</evidence>
<dbReference type="Pfam" id="PF02592">
    <property type="entry name" value="Vut_1"/>
    <property type="match status" value="1"/>
</dbReference>
<sequence length="222" mass="24145">MSARFAPVRRSHYDLIVVLFVSFLLLSNIAATKLIEIDVLEWSLVFDGGAILFPLTYILGDVISEVYGFKPARRAILLGMAVSILASAVFYLVQIAPPAADYENQAAFEAVLGFVPRIVAASVIAYAVGQLINAWVLVKIKERYGEGNLWVRLLGSTVAGTAADTAIFCTVAWAGVMPVGTILNLMIVGYVYKVAVEFVLLPLTYRVVALVKQNEPAYQEIA</sequence>
<feature type="transmembrane region" description="Helical" evidence="1">
    <location>
        <begin position="182"/>
        <end position="203"/>
    </location>
</feature>
<accession>A0A3S8ZA56</accession>
<dbReference type="KEGG" id="fsl:EJO69_08590"/>
<feature type="transmembrane region" description="Helical" evidence="1">
    <location>
        <begin position="75"/>
        <end position="94"/>
    </location>
</feature>
<feature type="transmembrane region" description="Helical" evidence="1">
    <location>
        <begin position="150"/>
        <end position="176"/>
    </location>
</feature>
<keyword evidence="3" id="KW-1185">Reference proteome</keyword>
<gene>
    <name evidence="2" type="ORF">EJO69_08590</name>
</gene>
<keyword evidence="1" id="KW-0472">Membrane</keyword>
<comment type="subcellular location">
    <subcellularLocation>
        <location evidence="1">Cell membrane</location>
        <topology evidence="1">Multi-pass membrane protein</topology>
    </subcellularLocation>
</comment>
<dbReference type="PANTHER" id="PTHR34300">
    <property type="entry name" value="QUEUOSINE PRECURSOR TRANSPORTER-RELATED"/>
    <property type="match status" value="1"/>
</dbReference>
<evidence type="ECO:0000313" key="2">
    <source>
        <dbReference type="EMBL" id="AZN30355.1"/>
    </source>
</evidence>
<dbReference type="InterPro" id="IPR003744">
    <property type="entry name" value="YhhQ"/>
</dbReference>
<dbReference type="AlphaFoldDB" id="A0A3S8ZA56"/>
<organism evidence="2 3">
    <name type="scientific">Flaviflexus salsibiostraticola</name>
    <dbReference type="NCBI Taxonomy" id="1282737"/>
    <lineage>
        <taxon>Bacteria</taxon>
        <taxon>Bacillati</taxon>
        <taxon>Actinomycetota</taxon>
        <taxon>Actinomycetes</taxon>
        <taxon>Actinomycetales</taxon>
        <taxon>Actinomycetaceae</taxon>
        <taxon>Flaviflexus</taxon>
    </lineage>
</organism>
<dbReference type="NCBIfam" id="TIGR00697">
    <property type="entry name" value="queuosine precursor transporter"/>
    <property type="match status" value="1"/>
</dbReference>